<comment type="caution">
    <text evidence="6">The sequence shown here is derived from an EMBL/GenBank/DDBJ whole genome shotgun (WGS) entry which is preliminary data.</text>
</comment>
<evidence type="ECO:0000259" key="5">
    <source>
        <dbReference type="PROSITE" id="PS50977"/>
    </source>
</evidence>
<keyword evidence="1" id="KW-0805">Transcription regulation</keyword>
<dbReference type="InterPro" id="IPR050109">
    <property type="entry name" value="HTH-type_TetR-like_transc_reg"/>
</dbReference>
<dbReference type="Pfam" id="PF00440">
    <property type="entry name" value="TetR_N"/>
    <property type="match status" value="1"/>
</dbReference>
<dbReference type="Proteomes" id="UP000233249">
    <property type="component" value="Unassembled WGS sequence"/>
</dbReference>
<dbReference type="GO" id="GO:0003700">
    <property type="term" value="F:DNA-binding transcription factor activity"/>
    <property type="evidence" value="ECO:0007669"/>
    <property type="project" value="TreeGrafter"/>
</dbReference>
<dbReference type="STRING" id="1121365.GCA_000375365_01851"/>
<dbReference type="InterPro" id="IPR001647">
    <property type="entry name" value="HTH_TetR"/>
</dbReference>
<feature type="DNA-binding region" description="H-T-H motif" evidence="4">
    <location>
        <begin position="33"/>
        <end position="52"/>
    </location>
</feature>
<dbReference type="InterPro" id="IPR009057">
    <property type="entry name" value="Homeodomain-like_sf"/>
</dbReference>
<name>A0A2N0XA15_9CORY</name>
<evidence type="ECO:0000313" key="6">
    <source>
        <dbReference type="EMBL" id="PKF69548.1"/>
    </source>
</evidence>
<evidence type="ECO:0000256" key="2">
    <source>
        <dbReference type="ARBA" id="ARBA00023125"/>
    </source>
</evidence>
<evidence type="ECO:0000256" key="4">
    <source>
        <dbReference type="PROSITE-ProRule" id="PRU00335"/>
    </source>
</evidence>
<dbReference type="OrthoDB" id="8688418at2"/>
<dbReference type="PANTHER" id="PTHR30055">
    <property type="entry name" value="HTH-TYPE TRANSCRIPTIONAL REGULATOR RUTR"/>
    <property type="match status" value="1"/>
</dbReference>
<dbReference type="PROSITE" id="PS50977">
    <property type="entry name" value="HTH_TETR_2"/>
    <property type="match status" value="1"/>
</dbReference>
<dbReference type="SUPFAM" id="SSF46689">
    <property type="entry name" value="Homeodomain-like"/>
    <property type="match status" value="1"/>
</dbReference>
<reference evidence="6 7" key="1">
    <citation type="submission" date="2017-12" db="EMBL/GenBank/DDBJ databases">
        <title>Corynebacterium mastitidis 16-1433 Genome.</title>
        <authorList>
            <person name="Gulvik C.A."/>
        </authorList>
    </citation>
    <scope>NUCLEOTIDE SEQUENCE [LARGE SCALE GENOMIC DNA]</scope>
    <source>
        <strain evidence="6 7">16-1433</strain>
    </source>
</reference>
<proteinExistence type="predicted"/>
<evidence type="ECO:0000313" key="7">
    <source>
        <dbReference type="Proteomes" id="UP000233249"/>
    </source>
</evidence>
<dbReference type="GO" id="GO:0000976">
    <property type="term" value="F:transcription cis-regulatory region binding"/>
    <property type="evidence" value="ECO:0007669"/>
    <property type="project" value="TreeGrafter"/>
</dbReference>
<keyword evidence="2 4" id="KW-0238">DNA-binding</keyword>
<feature type="domain" description="HTH tetR-type" evidence="5">
    <location>
        <begin position="10"/>
        <end position="70"/>
    </location>
</feature>
<protein>
    <submittedName>
        <fullName evidence="6">TetR family transcriptional regulator</fullName>
    </submittedName>
</protein>
<dbReference type="RefSeq" id="WP_101172859.1">
    <property type="nucleotide sequence ID" value="NZ_JAKRKB010000011.1"/>
</dbReference>
<evidence type="ECO:0000256" key="3">
    <source>
        <dbReference type="ARBA" id="ARBA00023163"/>
    </source>
</evidence>
<dbReference type="PANTHER" id="PTHR30055:SF238">
    <property type="entry name" value="MYCOFACTOCIN BIOSYNTHESIS TRANSCRIPTIONAL REGULATOR MFTR-RELATED"/>
    <property type="match status" value="1"/>
</dbReference>
<accession>A0A2N0XA15</accession>
<keyword evidence="3" id="KW-0804">Transcription</keyword>
<gene>
    <name evidence="6" type="ORF">CXB45_01440</name>
</gene>
<evidence type="ECO:0000256" key="1">
    <source>
        <dbReference type="ARBA" id="ARBA00023015"/>
    </source>
</evidence>
<sequence>MTNLRETKKAATRAALAEAATHIALTQGAEGLTVAAVAEAAGVSPRTFHNYFSSREEALFYSITRRVESLLEEVHNVPEGLSLLSTLEEVVVRGLHRTTSHSASLYVLTRLGEVAEALGKRDIKQSLDEQLQGLVEQMHACYPEMSVFEVKITLGAATQAASVALLDFYRQPHQPLAEGERLLRCAFDVLRRLA</sequence>
<dbReference type="EMBL" id="PJAF01000002">
    <property type="protein sequence ID" value="PKF69548.1"/>
    <property type="molecule type" value="Genomic_DNA"/>
</dbReference>
<organism evidence="6 7">
    <name type="scientific">Corynebacterium mastitidis</name>
    <dbReference type="NCBI Taxonomy" id="161890"/>
    <lineage>
        <taxon>Bacteria</taxon>
        <taxon>Bacillati</taxon>
        <taxon>Actinomycetota</taxon>
        <taxon>Actinomycetes</taxon>
        <taxon>Mycobacteriales</taxon>
        <taxon>Corynebacteriaceae</taxon>
        <taxon>Corynebacterium</taxon>
    </lineage>
</organism>
<dbReference type="Gene3D" id="1.10.357.10">
    <property type="entry name" value="Tetracycline Repressor, domain 2"/>
    <property type="match status" value="1"/>
</dbReference>
<dbReference type="AlphaFoldDB" id="A0A2N0XA15"/>